<comment type="caution">
    <text evidence="6">The sequence shown here is derived from an EMBL/GenBank/DDBJ whole genome shotgun (WGS) entry which is preliminary data.</text>
</comment>
<dbReference type="InterPro" id="IPR005119">
    <property type="entry name" value="LysR_subst-bd"/>
</dbReference>
<dbReference type="Proteomes" id="UP001589793">
    <property type="component" value="Unassembled WGS sequence"/>
</dbReference>
<evidence type="ECO:0000313" key="6">
    <source>
        <dbReference type="EMBL" id="MFC0674427.1"/>
    </source>
</evidence>
<organism evidence="6 7">
    <name type="scientific">Brachybacterium hainanense</name>
    <dbReference type="NCBI Taxonomy" id="1541174"/>
    <lineage>
        <taxon>Bacteria</taxon>
        <taxon>Bacillati</taxon>
        <taxon>Actinomycetota</taxon>
        <taxon>Actinomycetes</taxon>
        <taxon>Micrococcales</taxon>
        <taxon>Dermabacteraceae</taxon>
        <taxon>Brachybacterium</taxon>
    </lineage>
</organism>
<dbReference type="RefSeq" id="WP_376980510.1">
    <property type="nucleotide sequence ID" value="NZ_JBHLSV010000011.1"/>
</dbReference>
<dbReference type="InterPro" id="IPR036390">
    <property type="entry name" value="WH_DNA-bd_sf"/>
</dbReference>
<dbReference type="PANTHER" id="PTHR30346:SF29">
    <property type="entry name" value="LYSR SUBSTRATE-BINDING"/>
    <property type="match status" value="1"/>
</dbReference>
<sequence>MDPRRLLIFRTVVRNGTIGAGARELGWTQPAVSQHLAALEKEIGTSLLLRSSTGVTPTEAGQRLFQHAEAIAAQLDAATEELADITALRRGRVRFGTFPSAAAVLLPPALATMQETAPGVDVSFDELEPPDAITALQEGELDLALVFRYPLSDTGGESALEWTPLLEDRILAVLPRNHPRAEDPTLTLADLAEEQWVAGCERCRANLLANTRAAGFTPKIRHTTDDATVVQRLLVHGGGAALLPEIALEASPSEDVVVRSLPDLQDRTIGLVNRRGACKIPAVAALRDALAAEADKRSVTALMI</sequence>
<dbReference type="SUPFAM" id="SSF46785">
    <property type="entry name" value="Winged helix' DNA-binding domain"/>
    <property type="match status" value="1"/>
</dbReference>
<dbReference type="EMBL" id="JBHLSV010000011">
    <property type="protein sequence ID" value="MFC0674427.1"/>
    <property type="molecule type" value="Genomic_DNA"/>
</dbReference>
<comment type="similarity">
    <text evidence="1">Belongs to the LysR transcriptional regulatory family.</text>
</comment>
<dbReference type="SUPFAM" id="SSF53850">
    <property type="entry name" value="Periplasmic binding protein-like II"/>
    <property type="match status" value="1"/>
</dbReference>
<dbReference type="Pfam" id="PF03466">
    <property type="entry name" value="LysR_substrate"/>
    <property type="match status" value="1"/>
</dbReference>
<dbReference type="InterPro" id="IPR036388">
    <property type="entry name" value="WH-like_DNA-bd_sf"/>
</dbReference>
<dbReference type="InterPro" id="IPR000847">
    <property type="entry name" value="LysR_HTH_N"/>
</dbReference>
<evidence type="ECO:0000256" key="4">
    <source>
        <dbReference type="ARBA" id="ARBA00023163"/>
    </source>
</evidence>
<protein>
    <submittedName>
        <fullName evidence="6">LysR family transcriptional regulator</fullName>
    </submittedName>
</protein>
<name>A0ABV6RDI3_9MICO</name>
<dbReference type="PANTHER" id="PTHR30346">
    <property type="entry name" value="TRANSCRIPTIONAL DUAL REGULATOR HCAR-RELATED"/>
    <property type="match status" value="1"/>
</dbReference>
<feature type="domain" description="HTH lysR-type" evidence="5">
    <location>
        <begin position="1"/>
        <end position="58"/>
    </location>
</feature>
<keyword evidence="2" id="KW-0805">Transcription regulation</keyword>
<keyword evidence="3" id="KW-0238">DNA-binding</keyword>
<evidence type="ECO:0000313" key="7">
    <source>
        <dbReference type="Proteomes" id="UP001589793"/>
    </source>
</evidence>
<dbReference type="Pfam" id="PF00126">
    <property type="entry name" value="HTH_1"/>
    <property type="match status" value="1"/>
</dbReference>
<dbReference type="PROSITE" id="PS50931">
    <property type="entry name" value="HTH_LYSR"/>
    <property type="match status" value="1"/>
</dbReference>
<dbReference type="CDD" id="cd08423">
    <property type="entry name" value="PBP2_LTTR_like_6"/>
    <property type="match status" value="1"/>
</dbReference>
<reference evidence="6 7" key="1">
    <citation type="submission" date="2024-09" db="EMBL/GenBank/DDBJ databases">
        <authorList>
            <person name="Sun Q."/>
            <person name="Mori K."/>
        </authorList>
    </citation>
    <scope>NUCLEOTIDE SEQUENCE [LARGE SCALE GENOMIC DNA]</scope>
    <source>
        <strain evidence="6 7">CICC 10874</strain>
    </source>
</reference>
<keyword evidence="4" id="KW-0804">Transcription</keyword>
<dbReference type="Gene3D" id="1.10.10.10">
    <property type="entry name" value="Winged helix-like DNA-binding domain superfamily/Winged helix DNA-binding domain"/>
    <property type="match status" value="1"/>
</dbReference>
<evidence type="ECO:0000259" key="5">
    <source>
        <dbReference type="PROSITE" id="PS50931"/>
    </source>
</evidence>
<keyword evidence="7" id="KW-1185">Reference proteome</keyword>
<proteinExistence type="inferred from homology"/>
<accession>A0ABV6RDI3</accession>
<evidence type="ECO:0000256" key="1">
    <source>
        <dbReference type="ARBA" id="ARBA00009437"/>
    </source>
</evidence>
<dbReference type="PRINTS" id="PR00039">
    <property type="entry name" value="HTHLYSR"/>
</dbReference>
<gene>
    <name evidence="6" type="ORF">ACFFF6_10725</name>
</gene>
<evidence type="ECO:0000256" key="2">
    <source>
        <dbReference type="ARBA" id="ARBA00023015"/>
    </source>
</evidence>
<evidence type="ECO:0000256" key="3">
    <source>
        <dbReference type="ARBA" id="ARBA00023125"/>
    </source>
</evidence>
<dbReference type="Gene3D" id="3.40.190.10">
    <property type="entry name" value="Periplasmic binding protein-like II"/>
    <property type="match status" value="2"/>
</dbReference>